<evidence type="ECO:0000256" key="1">
    <source>
        <dbReference type="SAM" id="MobiDB-lite"/>
    </source>
</evidence>
<dbReference type="Pfam" id="PF02179">
    <property type="entry name" value="BAG"/>
    <property type="match status" value="1"/>
</dbReference>
<evidence type="ECO:0000259" key="2">
    <source>
        <dbReference type="Pfam" id="PF02179"/>
    </source>
</evidence>
<feature type="region of interest" description="Disordered" evidence="1">
    <location>
        <begin position="401"/>
        <end position="420"/>
    </location>
</feature>
<dbReference type="RefSeq" id="XP_012185209.1">
    <property type="nucleotide sequence ID" value="XM_012329819.1"/>
</dbReference>
<dbReference type="InterPro" id="IPR003103">
    <property type="entry name" value="BAG_domain"/>
</dbReference>
<keyword evidence="4" id="KW-1185">Reference proteome</keyword>
<feature type="compositionally biased region" description="Basic and acidic residues" evidence="1">
    <location>
        <begin position="317"/>
        <end position="326"/>
    </location>
</feature>
<sequence>MPHLYSPDAVRSFWKVRATTRLVLQVRGRIREDASPDADEASLHVEYKSSHGSIISPSPSIFVANTCLHISPYLSMLVLTPVSSLPSNTYSTRPYPSSSYGRDYYNAIASRAAFDSAVAYARAEATRTRILQAQHQQRLNDFYYQVAAEALLQQAPALGYPSTSFATSSWPDTYSQADEYASLIEQGRRIAIARERERALAAASAHRAEQEKVLAALFSGANHQPGSKTGPSSVSVRRSPVSSTLLTTVFNLSELQGPRSLRSEVPGTSQPPMLSLFPKYSQDRLRRRESKPDVRANDILSSLASQHQTSLPIPKVNHLDKGKARETPAIPLPSRSISQNVATGVPVDSLPKTTAPTTSAATETLDIASVANLLLQRLQTEKDPEVESSLNSLFSKLSGKARDASVKSETTSTAAHDEGEIASAAVPQSSEEVSRKNGKCVESGKNLYAPSSQAMDSNLDGAKLDRTPVISSAAAEKILAFYRSRRARRESLGAIKEIEDTLRALEASFVLPDHLDFSPSPSDLHKKLGAENGLTYTPNNTVVHSYEHSLNKLLERLDSIDSRGDFEVRGRRREVVKEVERALREVESRVERSRERSRERDSMKDVQCQPPAGQSVQPSGREEEAEHIEDNTFAKIQAPVQDLLVTFDSTDSAPEEADSDHFVDTAATVSEYGPSHDVSQEDVPILALSSTVLSPLSPSHQVPNSTESVTPLELTSTVIHDAHGQDGELAPLVDSCILGLVGNEFCGQDTITSPHVDVRALSDASSPVVFNLSDLDMTTVASPEPSAEPRDNSSSAQNVEMESPLLALQAQNASDADSHEVHIVDIPPAAKASYDHDSFLLSTSPVETSGRLPAPSPQADDIEIISQDDSAVSDASEWSEVEA</sequence>
<proteinExistence type="predicted"/>
<dbReference type="OrthoDB" id="333905at2759"/>
<organism evidence="3 4">
    <name type="scientific">Fibroporia radiculosa</name>
    <dbReference type="NCBI Taxonomy" id="599839"/>
    <lineage>
        <taxon>Eukaryota</taxon>
        <taxon>Fungi</taxon>
        <taxon>Dikarya</taxon>
        <taxon>Basidiomycota</taxon>
        <taxon>Agaricomycotina</taxon>
        <taxon>Agaricomycetes</taxon>
        <taxon>Polyporales</taxon>
        <taxon>Fibroporiaceae</taxon>
        <taxon>Fibroporia</taxon>
    </lineage>
</organism>
<dbReference type="GeneID" id="24100837"/>
<feature type="compositionally biased region" description="Polar residues" evidence="1">
    <location>
        <begin position="299"/>
        <end position="311"/>
    </location>
</feature>
<gene>
    <name evidence="3" type="ORF">FIBRA_08164</name>
</gene>
<feature type="region of interest" description="Disordered" evidence="1">
    <location>
        <begin position="587"/>
        <end position="627"/>
    </location>
</feature>
<dbReference type="EMBL" id="HE797213">
    <property type="protein sequence ID" value="CCM05926.1"/>
    <property type="molecule type" value="Genomic_DNA"/>
</dbReference>
<dbReference type="SUPFAM" id="SSF63491">
    <property type="entry name" value="BAG domain"/>
    <property type="match status" value="1"/>
</dbReference>
<evidence type="ECO:0000313" key="4">
    <source>
        <dbReference type="Proteomes" id="UP000006352"/>
    </source>
</evidence>
<feature type="region of interest" description="Disordered" evidence="1">
    <location>
        <begin position="779"/>
        <end position="800"/>
    </location>
</feature>
<accession>J4IC76</accession>
<reference evidence="3 4" key="1">
    <citation type="journal article" date="2012" name="Appl. Environ. Microbiol.">
        <title>Short-read sequencing for genomic analysis of the brown rot fungus Fibroporia radiculosa.</title>
        <authorList>
            <person name="Tang J.D."/>
            <person name="Perkins A.D."/>
            <person name="Sonstegard T.S."/>
            <person name="Schroeder S.G."/>
            <person name="Burgess S.C."/>
            <person name="Diehl S.V."/>
        </authorList>
    </citation>
    <scope>NUCLEOTIDE SEQUENCE [LARGE SCALE GENOMIC DNA]</scope>
    <source>
        <strain evidence="3 4">TFFH 294</strain>
    </source>
</reference>
<dbReference type="InterPro" id="IPR036533">
    <property type="entry name" value="BAG_dom_sf"/>
</dbReference>
<dbReference type="Proteomes" id="UP000006352">
    <property type="component" value="Unassembled WGS sequence"/>
</dbReference>
<dbReference type="GO" id="GO:0051087">
    <property type="term" value="F:protein-folding chaperone binding"/>
    <property type="evidence" value="ECO:0007669"/>
    <property type="project" value="InterPro"/>
</dbReference>
<dbReference type="STRING" id="599839.J4IC76"/>
<dbReference type="InParanoid" id="J4IC76"/>
<feature type="compositionally biased region" description="Polar residues" evidence="1">
    <location>
        <begin position="221"/>
        <end position="230"/>
    </location>
</feature>
<protein>
    <recommendedName>
        <fullName evidence="2">BAG domain-containing protein</fullName>
    </recommendedName>
</protein>
<name>J4IC76_9APHY</name>
<dbReference type="HOGENOM" id="CLU_367660_0_0_1"/>
<feature type="compositionally biased region" description="Basic and acidic residues" evidence="1">
    <location>
        <begin position="281"/>
        <end position="296"/>
    </location>
</feature>
<dbReference type="Gene3D" id="1.20.58.120">
    <property type="entry name" value="BAG domain"/>
    <property type="match status" value="1"/>
</dbReference>
<feature type="domain" description="BAG" evidence="2">
    <location>
        <begin position="546"/>
        <end position="588"/>
    </location>
</feature>
<dbReference type="AlphaFoldDB" id="J4IC76"/>
<feature type="compositionally biased region" description="Basic and acidic residues" evidence="1">
    <location>
        <begin position="587"/>
        <end position="604"/>
    </location>
</feature>
<feature type="region of interest" description="Disordered" evidence="1">
    <location>
        <begin position="257"/>
        <end position="331"/>
    </location>
</feature>
<evidence type="ECO:0000313" key="3">
    <source>
        <dbReference type="EMBL" id="CCM05926.1"/>
    </source>
</evidence>
<feature type="region of interest" description="Disordered" evidence="1">
    <location>
        <begin position="219"/>
        <end position="238"/>
    </location>
</feature>
<feature type="region of interest" description="Disordered" evidence="1">
    <location>
        <begin position="843"/>
        <end position="883"/>
    </location>
</feature>